<organism evidence="2 3">
    <name type="scientific">Friedmanniella luteola</name>
    <dbReference type="NCBI Taxonomy" id="546871"/>
    <lineage>
        <taxon>Bacteria</taxon>
        <taxon>Bacillati</taxon>
        <taxon>Actinomycetota</taxon>
        <taxon>Actinomycetes</taxon>
        <taxon>Propionibacteriales</taxon>
        <taxon>Nocardioidaceae</taxon>
        <taxon>Friedmanniella</taxon>
    </lineage>
</organism>
<feature type="compositionally biased region" description="Basic and acidic residues" evidence="1">
    <location>
        <begin position="13"/>
        <end position="26"/>
    </location>
</feature>
<dbReference type="AlphaFoldDB" id="A0A1H1U3H9"/>
<gene>
    <name evidence="2" type="ORF">SAMN04488543_2153</name>
</gene>
<protein>
    <recommendedName>
        <fullName evidence="4">Replication initiation protein</fullName>
    </recommendedName>
</protein>
<evidence type="ECO:0000313" key="3">
    <source>
        <dbReference type="Proteomes" id="UP000199092"/>
    </source>
</evidence>
<dbReference type="InterPro" id="IPR046828">
    <property type="entry name" value="RepSA"/>
</dbReference>
<accession>A0A1H1U3H9</accession>
<reference evidence="2 3" key="1">
    <citation type="submission" date="2016-10" db="EMBL/GenBank/DDBJ databases">
        <authorList>
            <person name="de Groot N.N."/>
        </authorList>
    </citation>
    <scope>NUCLEOTIDE SEQUENCE [LARGE SCALE GENOMIC DNA]</scope>
    <source>
        <strain evidence="2 3">DSM 21741</strain>
    </source>
</reference>
<dbReference type="Proteomes" id="UP000199092">
    <property type="component" value="Chromosome I"/>
</dbReference>
<dbReference type="EMBL" id="LT629749">
    <property type="protein sequence ID" value="SDS66944.1"/>
    <property type="molecule type" value="Genomic_DNA"/>
</dbReference>
<name>A0A1H1U3H9_9ACTN</name>
<dbReference type="RefSeq" id="WP_091412800.1">
    <property type="nucleotide sequence ID" value="NZ_LT629749.1"/>
</dbReference>
<dbReference type="OrthoDB" id="3203793at2"/>
<feature type="region of interest" description="Disordered" evidence="1">
    <location>
        <begin position="1"/>
        <end position="32"/>
    </location>
</feature>
<dbReference type="STRING" id="546871.SAMN04488543_2153"/>
<evidence type="ECO:0000313" key="2">
    <source>
        <dbReference type="EMBL" id="SDS66944.1"/>
    </source>
</evidence>
<sequence>MDLSQLEADPAGDLDHDRWRHDEQGGSDRGALQLDHLSPEVARLVVARLVSKDFGAWTEALARVGNCVRPVRLRGTSERVDAATGEVLSSFSSADHPLGVVHVRCGDRRASECPSCSRLYAADMFHLIRAGVTGGKTVPETVADHPLLFATLTAPSFGRVHTSGRCHPGDSARRCPHGRPVHCGVVHAEGVEGPRSAGLLGQPLCADCYDYASHVVWQWFAPDLWRRFTIALHRSLAHHLGVPASGLAEVATVQYAKVAEFQRRGAVHFHALIRLDGPRTPGGISDPPEGVTAELLAGLVTEAASTVQLHVPGVDDADVPRRLVFGRQLDVRVVRSHRPDDDQALTAAQVAGYLAKYSTKSATDDVATTSAHLRRLQTTIADLDLRAQVASLSDSSSPYRLLGHWGRMLGFRGHFATKSRRYSVTLGQLRRARQRAQARIAASRATGTPLDLASLEADLLADEEETTLVVGRWCYLGSGWADDGETALPTAAAARAREYAQERARSRRR</sequence>
<evidence type="ECO:0000256" key="1">
    <source>
        <dbReference type="SAM" id="MobiDB-lite"/>
    </source>
</evidence>
<keyword evidence="3" id="KW-1185">Reference proteome</keyword>
<evidence type="ECO:0008006" key="4">
    <source>
        <dbReference type="Google" id="ProtNLM"/>
    </source>
</evidence>
<dbReference type="Pfam" id="PF20199">
    <property type="entry name" value="RepSA"/>
    <property type="match status" value="1"/>
</dbReference>
<proteinExistence type="predicted"/>